<sequence>MAGQDQDAERLRAAQRAEQRARRSGAAHHGVFDIGRSATGGAGEGGEIGGEVGVKARRREAPPSGLPAISPTWGEIGCHLLISPNRLPRKEALSADLPISPLVGEMSGRTEGALSRRRIKSHRRAPPR</sequence>
<reference evidence="2 3" key="1">
    <citation type="submission" date="2022-03" db="EMBL/GenBank/DDBJ databases">
        <authorList>
            <person name="Brunel B."/>
        </authorList>
    </citation>
    <scope>NUCLEOTIDE SEQUENCE [LARGE SCALE GENOMIC DNA]</scope>
    <source>
        <strain evidence="2">STM5069sample</strain>
    </source>
</reference>
<organism evidence="2 3">
    <name type="scientific">Mesorhizobium escarrei</name>
    <dbReference type="NCBI Taxonomy" id="666018"/>
    <lineage>
        <taxon>Bacteria</taxon>
        <taxon>Pseudomonadati</taxon>
        <taxon>Pseudomonadota</taxon>
        <taxon>Alphaproteobacteria</taxon>
        <taxon>Hyphomicrobiales</taxon>
        <taxon>Phyllobacteriaceae</taxon>
        <taxon>Mesorhizobium</taxon>
    </lineage>
</organism>
<accession>A0ABM9DH60</accession>
<feature type="compositionally biased region" description="Gly residues" evidence="1">
    <location>
        <begin position="38"/>
        <end position="52"/>
    </location>
</feature>
<evidence type="ECO:0008006" key="4">
    <source>
        <dbReference type="Google" id="ProtNLM"/>
    </source>
</evidence>
<name>A0ABM9DH60_9HYPH</name>
<evidence type="ECO:0000256" key="1">
    <source>
        <dbReference type="SAM" id="MobiDB-lite"/>
    </source>
</evidence>
<comment type="caution">
    <text evidence="2">The sequence shown here is derived from an EMBL/GenBank/DDBJ whole genome shotgun (WGS) entry which is preliminary data.</text>
</comment>
<keyword evidence="3" id="KW-1185">Reference proteome</keyword>
<feature type="region of interest" description="Disordered" evidence="1">
    <location>
        <begin position="103"/>
        <end position="128"/>
    </location>
</feature>
<gene>
    <name evidence="2" type="ORF">MES5069_1270016</name>
</gene>
<feature type="region of interest" description="Disordered" evidence="1">
    <location>
        <begin position="1"/>
        <end position="70"/>
    </location>
</feature>
<evidence type="ECO:0000313" key="2">
    <source>
        <dbReference type="EMBL" id="CAH2395922.1"/>
    </source>
</evidence>
<dbReference type="Proteomes" id="UP001153050">
    <property type="component" value="Unassembled WGS sequence"/>
</dbReference>
<proteinExistence type="predicted"/>
<dbReference type="EMBL" id="CAKXZT010000032">
    <property type="protein sequence ID" value="CAH2395922.1"/>
    <property type="molecule type" value="Genomic_DNA"/>
</dbReference>
<feature type="compositionally biased region" description="Basic residues" evidence="1">
    <location>
        <begin position="115"/>
        <end position="128"/>
    </location>
</feature>
<protein>
    <recommendedName>
        <fullName evidence="4">Propionyl-coenzyme A carboxylase alpha polypeptide</fullName>
    </recommendedName>
</protein>
<feature type="compositionally biased region" description="Basic and acidic residues" evidence="1">
    <location>
        <begin position="7"/>
        <end position="21"/>
    </location>
</feature>
<evidence type="ECO:0000313" key="3">
    <source>
        <dbReference type="Proteomes" id="UP001153050"/>
    </source>
</evidence>